<evidence type="ECO:0000313" key="2">
    <source>
        <dbReference type="Proteomes" id="UP000053989"/>
    </source>
</evidence>
<dbReference type="OrthoDB" id="2686797at2759"/>
<dbReference type="Proteomes" id="UP000053989">
    <property type="component" value="Unassembled WGS sequence"/>
</dbReference>
<evidence type="ECO:0000313" key="1">
    <source>
        <dbReference type="EMBL" id="KIM64242.1"/>
    </source>
</evidence>
<keyword evidence="2" id="KW-1185">Reference proteome</keyword>
<proteinExistence type="predicted"/>
<dbReference type="EMBL" id="KN822029">
    <property type="protein sequence ID" value="KIM64242.1"/>
    <property type="molecule type" value="Genomic_DNA"/>
</dbReference>
<organism evidence="1 2">
    <name type="scientific">Scleroderma citrinum Foug A</name>
    <dbReference type="NCBI Taxonomy" id="1036808"/>
    <lineage>
        <taxon>Eukaryota</taxon>
        <taxon>Fungi</taxon>
        <taxon>Dikarya</taxon>
        <taxon>Basidiomycota</taxon>
        <taxon>Agaricomycotina</taxon>
        <taxon>Agaricomycetes</taxon>
        <taxon>Agaricomycetidae</taxon>
        <taxon>Boletales</taxon>
        <taxon>Sclerodermatineae</taxon>
        <taxon>Sclerodermataceae</taxon>
        <taxon>Scleroderma</taxon>
    </lineage>
</organism>
<dbReference type="AlphaFoldDB" id="A0A0C3AH47"/>
<reference evidence="1 2" key="1">
    <citation type="submission" date="2014-04" db="EMBL/GenBank/DDBJ databases">
        <authorList>
            <consortium name="DOE Joint Genome Institute"/>
            <person name="Kuo A."/>
            <person name="Kohler A."/>
            <person name="Nagy L.G."/>
            <person name="Floudas D."/>
            <person name="Copeland A."/>
            <person name="Barry K.W."/>
            <person name="Cichocki N."/>
            <person name="Veneault-Fourrey C."/>
            <person name="LaButti K."/>
            <person name="Lindquist E.A."/>
            <person name="Lipzen A."/>
            <person name="Lundell T."/>
            <person name="Morin E."/>
            <person name="Murat C."/>
            <person name="Sun H."/>
            <person name="Tunlid A."/>
            <person name="Henrissat B."/>
            <person name="Grigoriev I.V."/>
            <person name="Hibbett D.S."/>
            <person name="Martin F."/>
            <person name="Nordberg H.P."/>
            <person name="Cantor M.N."/>
            <person name="Hua S.X."/>
        </authorList>
    </citation>
    <scope>NUCLEOTIDE SEQUENCE [LARGE SCALE GENOMIC DNA]</scope>
    <source>
        <strain evidence="1 2">Foug A</strain>
    </source>
</reference>
<accession>A0A0C3AH47</accession>
<gene>
    <name evidence="1" type="ORF">SCLCIDRAFT_23600</name>
</gene>
<dbReference type="InParanoid" id="A0A0C3AH47"/>
<reference evidence="2" key="2">
    <citation type="submission" date="2015-01" db="EMBL/GenBank/DDBJ databases">
        <title>Evolutionary Origins and Diversification of the Mycorrhizal Mutualists.</title>
        <authorList>
            <consortium name="DOE Joint Genome Institute"/>
            <consortium name="Mycorrhizal Genomics Consortium"/>
            <person name="Kohler A."/>
            <person name="Kuo A."/>
            <person name="Nagy L.G."/>
            <person name="Floudas D."/>
            <person name="Copeland A."/>
            <person name="Barry K.W."/>
            <person name="Cichocki N."/>
            <person name="Veneault-Fourrey C."/>
            <person name="LaButti K."/>
            <person name="Lindquist E.A."/>
            <person name="Lipzen A."/>
            <person name="Lundell T."/>
            <person name="Morin E."/>
            <person name="Murat C."/>
            <person name="Riley R."/>
            <person name="Ohm R."/>
            <person name="Sun H."/>
            <person name="Tunlid A."/>
            <person name="Henrissat B."/>
            <person name="Grigoriev I.V."/>
            <person name="Hibbett D.S."/>
            <person name="Martin F."/>
        </authorList>
    </citation>
    <scope>NUCLEOTIDE SEQUENCE [LARGE SCALE GENOMIC DNA]</scope>
    <source>
        <strain evidence="2">Foug A</strain>
    </source>
</reference>
<name>A0A0C3AH47_9AGAM</name>
<protein>
    <submittedName>
        <fullName evidence="1">Uncharacterized protein</fullName>
    </submittedName>
</protein>
<sequence length="129" mass="13875">MIAAVKILIETSGLTCTGCKFALSNSITLPDIESRLETLLGLDYVEQGWKPAIDAVFAAEHDMEERKVGVEIDKLVSVPISGDAEIAAHVKHVIVVEGENIEVDDSEDDNGENDLCTGLTFSNVTQMGL</sequence>
<dbReference type="HOGENOM" id="CLU_1950098_0_0_1"/>